<evidence type="ECO:0000256" key="8">
    <source>
        <dbReference type="ARBA" id="ARBA00049244"/>
    </source>
</evidence>
<dbReference type="Gene3D" id="3.90.1600.10">
    <property type="entry name" value="Palm domain of DNA polymerase"/>
    <property type="match status" value="1"/>
</dbReference>
<evidence type="ECO:0000256" key="1">
    <source>
        <dbReference type="ARBA" id="ARBA00005755"/>
    </source>
</evidence>
<comment type="catalytic activity">
    <reaction evidence="8">
        <text>DNA(n) + a 2'-deoxyribonucleoside 5'-triphosphate = DNA(n+1) + diphosphate</text>
        <dbReference type="Rhea" id="RHEA:22508"/>
        <dbReference type="Rhea" id="RHEA-COMP:17339"/>
        <dbReference type="Rhea" id="RHEA-COMP:17340"/>
        <dbReference type="ChEBI" id="CHEBI:33019"/>
        <dbReference type="ChEBI" id="CHEBI:61560"/>
        <dbReference type="ChEBI" id="CHEBI:173112"/>
        <dbReference type="EC" id="2.7.7.7"/>
    </reaction>
</comment>
<proteinExistence type="inferred from homology"/>
<protein>
    <recommendedName>
        <fullName evidence="2">DNA-directed DNA polymerase</fullName>
        <ecNumber evidence="2">2.7.7.7</ecNumber>
    </recommendedName>
</protein>
<dbReference type="InterPro" id="IPR043502">
    <property type="entry name" value="DNA/RNA_pol_sf"/>
</dbReference>
<keyword evidence="4" id="KW-0548">Nucleotidyltransferase</keyword>
<dbReference type="Proteomes" id="UP000887578">
    <property type="component" value="Unplaced"/>
</dbReference>
<dbReference type="Pfam" id="PF03175">
    <property type="entry name" value="DNA_pol_B_2"/>
    <property type="match status" value="2"/>
</dbReference>
<dbReference type="GO" id="GO:0003677">
    <property type="term" value="F:DNA binding"/>
    <property type="evidence" value="ECO:0007669"/>
    <property type="project" value="UniProtKB-KW"/>
</dbReference>
<dbReference type="PANTHER" id="PTHR33568">
    <property type="entry name" value="DNA POLYMERASE"/>
    <property type="match status" value="1"/>
</dbReference>
<dbReference type="Gene3D" id="3.40.960.10">
    <property type="entry name" value="VSR Endonuclease"/>
    <property type="match status" value="1"/>
</dbReference>
<keyword evidence="5" id="KW-0235">DNA replication</keyword>
<dbReference type="InterPro" id="IPR023211">
    <property type="entry name" value="DNA_pol_palm_dom_sf"/>
</dbReference>
<dbReference type="GO" id="GO:0006260">
    <property type="term" value="P:DNA replication"/>
    <property type="evidence" value="ECO:0007669"/>
    <property type="project" value="UniProtKB-KW"/>
</dbReference>
<feature type="domain" description="DNA-directed DNA polymerase family B mitochondria/virus" evidence="9">
    <location>
        <begin position="455"/>
        <end position="653"/>
    </location>
</feature>
<dbReference type="GO" id="GO:0003887">
    <property type="term" value="F:DNA-directed DNA polymerase activity"/>
    <property type="evidence" value="ECO:0007669"/>
    <property type="project" value="UniProtKB-KW"/>
</dbReference>
<dbReference type="SUPFAM" id="SSF53098">
    <property type="entry name" value="Ribonuclease H-like"/>
    <property type="match status" value="1"/>
</dbReference>
<dbReference type="AlphaFoldDB" id="A0A914QJN6"/>
<name>A0A914QJN6_9BILA</name>
<dbReference type="InterPro" id="IPR036397">
    <property type="entry name" value="RNaseH_sf"/>
</dbReference>
<sequence length="1180" mass="137085">MEALAKRRKEEHEQYRIDKDFDELFKIKYPEFCNVTRLDEKNEVANVGIMKFYFEIIFNTNITNNNPRQIFLDKIQEAIDMVKKEVPEGKRLGLILKSISSDSKIAHDLHVPWGKYSDDIVQFFSNRMEQLHESNEIADIFSESFLLEITVFQTVLSGNGDREYTINNKNLINPGGSQMLCLFTSVYGLIELVKIDVKAKEIAEQKRIDKANNVRRRGETPFNQKERRKMIINLMENPDETFERKIDQFRRNTKISRRTLENPNKVFKKSVDSFRAASNIPENCKGYGSLEHFEKIQDYLNVTYDETYRLVVFDYYYRKKPEFKGCAKNVKYDIGILYYQNHFYAISNITRSCFIQPIEEKDIPDYRMVIFDFEARQDLIVGLGKREHTVNYCAAYISCTKCLDNGEWANQISSCDICGDGPRMKEWSGLDESNCLSDFLDWLFAADSLYETFALAHYSGRYDAIFILRELFRRKIGHLTEPIKVGNKFYSIKVKKTDNTPQITFKDSFNYLPIPLSEMVSTFSLEIEEKQWFPHTFNTVANYNVELPTLPNLAHYCPNTMSVKKRAAFMEWYNANWNTPFSLKTQLPLYCKNDVNILTWAVVKFREMWMKNFEVDPIYHCATIASACMRSFRKKHLQANSLPIVPEGGYHRHSRASEAALRYFYWRRKTTGETIQFHDSPEGEKVIGRFKVDGFIEETNTVIEWNGCAYHGCLDCFSPDTRLPTGLQAIDQYELTKEKENILIAMGYNVESIWECKVNKMIKNFDAKTRVEYEKQLIVGPLNPRDAYFGGRTGPLSLFEEITTEEEATHDISLCDIRSLYPSVNFNTEYPVGLPQLIDIPPNEQNVNWTRPEQNKYRGLIKCFVVPPRTLNLPVIPYKNPTELFAPYVRDCLKLKVENDNFPVNVLTLEEEDNFIQVYRDRFGIILDREQIRRNPGLRYLAKLAANSMWGRFSLRNNLAKTVIVSTGMKANAILENDKYVISTVDILNECEVMITYTMHKDFISENAASNIIVSLWTTSAARVVLYRLMEMVDADPNCKLLYTDTDSILLKHLKGLFPFPLGDYLGDMALEISNIKEYASGGCKQYGLKIINPNTGEIEYILKIRGISLTAEVARELHYEKFSEMVKDYGNNEKLNVPVTRIVPHRTGHVYTMELTKVYRAIFQKGIICDNYEIIPFGF</sequence>
<keyword evidence="7" id="KW-0238">DNA-binding</keyword>
<keyword evidence="10" id="KW-1185">Reference proteome</keyword>
<evidence type="ECO:0000256" key="5">
    <source>
        <dbReference type="ARBA" id="ARBA00022705"/>
    </source>
</evidence>
<dbReference type="SUPFAM" id="SSF56672">
    <property type="entry name" value="DNA/RNA polymerases"/>
    <property type="match status" value="1"/>
</dbReference>
<accession>A0A914QJN6</accession>
<comment type="similarity">
    <text evidence="1">Belongs to the DNA polymerase type-B family.</text>
</comment>
<dbReference type="Gene3D" id="3.30.420.10">
    <property type="entry name" value="Ribonuclease H-like superfamily/Ribonuclease H"/>
    <property type="match status" value="1"/>
</dbReference>
<dbReference type="WBParaSite" id="PDA_v2.g3397.t1">
    <property type="protein sequence ID" value="PDA_v2.g3397.t1"/>
    <property type="gene ID" value="PDA_v2.g3397"/>
</dbReference>
<organism evidence="10 11">
    <name type="scientific">Panagrolaimus davidi</name>
    <dbReference type="NCBI Taxonomy" id="227884"/>
    <lineage>
        <taxon>Eukaryota</taxon>
        <taxon>Metazoa</taxon>
        <taxon>Ecdysozoa</taxon>
        <taxon>Nematoda</taxon>
        <taxon>Chromadorea</taxon>
        <taxon>Rhabditida</taxon>
        <taxon>Tylenchina</taxon>
        <taxon>Panagrolaimomorpha</taxon>
        <taxon>Panagrolaimoidea</taxon>
        <taxon>Panagrolaimidae</taxon>
        <taxon>Panagrolaimus</taxon>
    </lineage>
</organism>
<dbReference type="InterPro" id="IPR012337">
    <property type="entry name" value="RNaseH-like_sf"/>
</dbReference>
<keyword evidence="3" id="KW-0808">Transferase</keyword>
<keyword evidence="6" id="KW-0239">DNA-directed DNA polymerase</keyword>
<dbReference type="PANTHER" id="PTHR33568:SF3">
    <property type="entry name" value="DNA-DIRECTED DNA POLYMERASE"/>
    <property type="match status" value="1"/>
</dbReference>
<evidence type="ECO:0000256" key="3">
    <source>
        <dbReference type="ARBA" id="ARBA00022679"/>
    </source>
</evidence>
<dbReference type="InterPro" id="IPR004868">
    <property type="entry name" value="DNA-dir_DNA_pol_B_mt/vir"/>
</dbReference>
<evidence type="ECO:0000259" key="9">
    <source>
        <dbReference type="Pfam" id="PF03175"/>
    </source>
</evidence>
<evidence type="ECO:0000313" key="10">
    <source>
        <dbReference type="Proteomes" id="UP000887578"/>
    </source>
</evidence>
<dbReference type="EC" id="2.7.7.7" evidence="2"/>
<dbReference type="GO" id="GO:0042575">
    <property type="term" value="C:DNA polymerase complex"/>
    <property type="evidence" value="ECO:0007669"/>
    <property type="project" value="UniProtKB-ARBA"/>
</dbReference>
<evidence type="ECO:0000256" key="2">
    <source>
        <dbReference type="ARBA" id="ARBA00012417"/>
    </source>
</evidence>
<feature type="domain" description="DNA-directed DNA polymerase family B mitochondria/virus" evidence="9">
    <location>
        <begin position="785"/>
        <end position="1015"/>
    </location>
</feature>
<evidence type="ECO:0000256" key="7">
    <source>
        <dbReference type="ARBA" id="ARBA00023125"/>
    </source>
</evidence>
<evidence type="ECO:0000313" key="11">
    <source>
        <dbReference type="WBParaSite" id="PDA_v2.g3397.t1"/>
    </source>
</evidence>
<evidence type="ECO:0000256" key="6">
    <source>
        <dbReference type="ARBA" id="ARBA00022932"/>
    </source>
</evidence>
<evidence type="ECO:0000256" key="4">
    <source>
        <dbReference type="ARBA" id="ARBA00022695"/>
    </source>
</evidence>
<reference evidence="11" key="1">
    <citation type="submission" date="2022-11" db="UniProtKB">
        <authorList>
            <consortium name="WormBaseParasite"/>
        </authorList>
    </citation>
    <scope>IDENTIFICATION</scope>
</reference>
<dbReference type="GO" id="GO:0000166">
    <property type="term" value="F:nucleotide binding"/>
    <property type="evidence" value="ECO:0007669"/>
    <property type="project" value="InterPro"/>
</dbReference>